<comment type="caution">
    <text evidence="1">The sequence shown here is derived from an EMBL/GenBank/DDBJ whole genome shotgun (WGS) entry which is preliminary data.</text>
</comment>
<accession>A0A392SSE6</accession>
<evidence type="ECO:0000313" key="2">
    <source>
        <dbReference type="Proteomes" id="UP000265520"/>
    </source>
</evidence>
<dbReference type="Proteomes" id="UP000265520">
    <property type="component" value="Unassembled WGS sequence"/>
</dbReference>
<dbReference type="EMBL" id="LXQA010424779">
    <property type="protein sequence ID" value="MCI50965.1"/>
    <property type="molecule type" value="Genomic_DNA"/>
</dbReference>
<feature type="non-terminal residue" evidence="1">
    <location>
        <position position="1"/>
    </location>
</feature>
<protein>
    <submittedName>
        <fullName evidence="1">Uncharacterized protein</fullName>
    </submittedName>
</protein>
<evidence type="ECO:0000313" key="1">
    <source>
        <dbReference type="EMBL" id="MCI50965.1"/>
    </source>
</evidence>
<organism evidence="1 2">
    <name type="scientific">Trifolium medium</name>
    <dbReference type="NCBI Taxonomy" id="97028"/>
    <lineage>
        <taxon>Eukaryota</taxon>
        <taxon>Viridiplantae</taxon>
        <taxon>Streptophyta</taxon>
        <taxon>Embryophyta</taxon>
        <taxon>Tracheophyta</taxon>
        <taxon>Spermatophyta</taxon>
        <taxon>Magnoliopsida</taxon>
        <taxon>eudicotyledons</taxon>
        <taxon>Gunneridae</taxon>
        <taxon>Pentapetalae</taxon>
        <taxon>rosids</taxon>
        <taxon>fabids</taxon>
        <taxon>Fabales</taxon>
        <taxon>Fabaceae</taxon>
        <taxon>Papilionoideae</taxon>
        <taxon>50 kb inversion clade</taxon>
        <taxon>NPAAA clade</taxon>
        <taxon>Hologalegina</taxon>
        <taxon>IRL clade</taxon>
        <taxon>Trifolieae</taxon>
        <taxon>Trifolium</taxon>
    </lineage>
</organism>
<reference evidence="1 2" key="1">
    <citation type="journal article" date="2018" name="Front. Plant Sci.">
        <title>Red Clover (Trifolium pratense) and Zigzag Clover (T. medium) - A Picture of Genomic Similarities and Differences.</title>
        <authorList>
            <person name="Dluhosova J."/>
            <person name="Istvanek J."/>
            <person name="Nedelnik J."/>
            <person name="Repkova J."/>
        </authorList>
    </citation>
    <scope>NUCLEOTIDE SEQUENCE [LARGE SCALE GENOMIC DNA]</scope>
    <source>
        <strain evidence="2">cv. 10/8</strain>
        <tissue evidence="1">Leaf</tissue>
    </source>
</reference>
<keyword evidence="2" id="KW-1185">Reference proteome</keyword>
<dbReference type="AlphaFoldDB" id="A0A392SSE6"/>
<proteinExistence type="predicted"/>
<name>A0A392SSE6_9FABA</name>
<sequence length="17" mass="1824">GIAAEKMAADDPNRSFM</sequence>